<feature type="region of interest" description="Disordered" evidence="8">
    <location>
        <begin position="1"/>
        <end position="23"/>
    </location>
</feature>
<evidence type="ECO:0000256" key="3">
    <source>
        <dbReference type="ARBA" id="ARBA00014087"/>
    </source>
</evidence>
<keyword evidence="4 7" id="KW-0175">Coiled coil</keyword>
<evidence type="ECO:0000313" key="9">
    <source>
        <dbReference type="EMBL" id="KAK0164859.1"/>
    </source>
</evidence>
<organism evidence="9 10">
    <name type="scientific">Microctonus aethiopoides</name>
    <dbReference type="NCBI Taxonomy" id="144406"/>
    <lineage>
        <taxon>Eukaryota</taxon>
        <taxon>Metazoa</taxon>
        <taxon>Ecdysozoa</taxon>
        <taxon>Arthropoda</taxon>
        <taxon>Hexapoda</taxon>
        <taxon>Insecta</taxon>
        <taxon>Pterygota</taxon>
        <taxon>Neoptera</taxon>
        <taxon>Endopterygota</taxon>
        <taxon>Hymenoptera</taxon>
        <taxon>Apocrita</taxon>
        <taxon>Ichneumonoidea</taxon>
        <taxon>Braconidae</taxon>
        <taxon>Euphorinae</taxon>
        <taxon>Microctonus</taxon>
    </lineage>
</organism>
<sequence length="404" mass="47589">MPKKKKKKGGDKEKKAKKKTGVSEREAVFYEQQIQDNNLKISRLRTRNEFLESEFEELKGKLNQLEDDRADVIAHLKRTLQQKVEEARELGERLLAMEELRKEEQTAFKTIEDTMKQDYHNMETNLNAEVKLVAGKLNALEDWRNARAELTQKFEQQEKEMAEQEERHKQTLYEAERSLIIGKAKMQKEMEERLNDLALKFQEATNVRIADATQRAIRENIALHLEFDETLKMCEDLEKRMQACKEKEKNARLRASLYQKEAEIVHNKVLEQNELIETLAEDHMFMSRIRSDNRRLEVCAESKAKTHEMYEDQYGKLRKKAEELEENIQKAENSRINISDEIQTNQEKINRLNSYLDDVKRLISELSSESNSVDSKIGEFDPNFKQKLLEIYDLLESINISSEV</sequence>
<accession>A0AA39KKJ8</accession>
<feature type="coiled-coil region" evidence="7">
    <location>
        <begin position="34"/>
        <end position="254"/>
    </location>
</feature>
<feature type="compositionally biased region" description="Basic residues" evidence="8">
    <location>
        <begin position="1"/>
        <end position="20"/>
    </location>
</feature>
<gene>
    <name evidence="9" type="ORF">PV328_003428</name>
</gene>
<evidence type="ECO:0000256" key="5">
    <source>
        <dbReference type="ARBA" id="ARBA00023069"/>
    </source>
</evidence>
<dbReference type="Proteomes" id="UP001168990">
    <property type="component" value="Unassembled WGS sequence"/>
</dbReference>
<name>A0AA39KKJ8_9HYME</name>
<evidence type="ECO:0000256" key="6">
    <source>
        <dbReference type="ARBA" id="ARBA00023273"/>
    </source>
</evidence>
<dbReference type="PANTHER" id="PTHR31954">
    <property type="entry name" value="CILIA- AND FLAGELLA-ASSOCIATED PROTEIN 157"/>
    <property type="match status" value="1"/>
</dbReference>
<evidence type="ECO:0000256" key="7">
    <source>
        <dbReference type="SAM" id="Coils"/>
    </source>
</evidence>
<keyword evidence="10" id="KW-1185">Reference proteome</keyword>
<keyword evidence="6" id="KW-0966">Cell projection</keyword>
<comment type="similarity">
    <text evidence="2">Belongs to the CFAP157 family.</text>
</comment>
<reference evidence="9" key="1">
    <citation type="journal article" date="2023" name="bioRxiv">
        <title>Scaffold-level genome assemblies of two parasitoid biocontrol wasps reveal the parthenogenesis mechanism and an associated novel virus.</title>
        <authorList>
            <person name="Inwood S."/>
            <person name="Skelly J."/>
            <person name="Guhlin J."/>
            <person name="Harrop T."/>
            <person name="Goldson S."/>
            <person name="Dearden P."/>
        </authorList>
    </citation>
    <scope>NUCLEOTIDE SEQUENCE</scope>
    <source>
        <strain evidence="9">Irish</strain>
        <tissue evidence="9">Whole body</tissue>
    </source>
</reference>
<comment type="caution">
    <text evidence="9">The sequence shown here is derived from an EMBL/GenBank/DDBJ whole genome shotgun (WGS) entry which is preliminary data.</text>
</comment>
<dbReference type="PANTHER" id="PTHR31954:SF1">
    <property type="entry name" value="CILIA- AND FLAGELLA-ASSOCIATED PROTEIN 157"/>
    <property type="match status" value="1"/>
</dbReference>
<evidence type="ECO:0000256" key="2">
    <source>
        <dbReference type="ARBA" id="ARBA00010841"/>
    </source>
</evidence>
<feature type="coiled-coil region" evidence="7">
    <location>
        <begin position="307"/>
        <end position="369"/>
    </location>
</feature>
<evidence type="ECO:0000256" key="8">
    <source>
        <dbReference type="SAM" id="MobiDB-lite"/>
    </source>
</evidence>
<dbReference type="AlphaFoldDB" id="A0AA39KKJ8"/>
<evidence type="ECO:0000256" key="4">
    <source>
        <dbReference type="ARBA" id="ARBA00023054"/>
    </source>
</evidence>
<evidence type="ECO:0000256" key="1">
    <source>
        <dbReference type="ARBA" id="ARBA00004138"/>
    </source>
</evidence>
<dbReference type="InterPro" id="IPR038844">
    <property type="entry name" value="CFAP157"/>
</dbReference>
<dbReference type="GO" id="GO:0008017">
    <property type="term" value="F:microtubule binding"/>
    <property type="evidence" value="ECO:0007669"/>
    <property type="project" value="TreeGrafter"/>
</dbReference>
<reference evidence="9" key="2">
    <citation type="submission" date="2023-03" db="EMBL/GenBank/DDBJ databases">
        <authorList>
            <person name="Inwood S.N."/>
            <person name="Skelly J.G."/>
            <person name="Guhlin J."/>
            <person name="Harrop T.W.R."/>
            <person name="Goldson S.G."/>
            <person name="Dearden P.K."/>
        </authorList>
    </citation>
    <scope>NUCLEOTIDE SEQUENCE</scope>
    <source>
        <strain evidence="9">Irish</strain>
        <tissue evidence="9">Whole body</tissue>
    </source>
</reference>
<dbReference type="EMBL" id="JAQQBS010001422">
    <property type="protein sequence ID" value="KAK0164859.1"/>
    <property type="molecule type" value="Genomic_DNA"/>
</dbReference>
<protein>
    <recommendedName>
        <fullName evidence="3">Cilia- and flagella-associated protein 157</fullName>
    </recommendedName>
</protein>
<keyword evidence="5" id="KW-0969">Cilium</keyword>
<evidence type="ECO:0000313" key="10">
    <source>
        <dbReference type="Proteomes" id="UP001168990"/>
    </source>
</evidence>
<proteinExistence type="inferred from homology"/>
<dbReference type="GO" id="GO:0036064">
    <property type="term" value="C:ciliary basal body"/>
    <property type="evidence" value="ECO:0007669"/>
    <property type="project" value="TreeGrafter"/>
</dbReference>
<comment type="subcellular location">
    <subcellularLocation>
        <location evidence="1">Cell projection</location>
        <location evidence="1">Cilium</location>
    </subcellularLocation>
</comment>